<evidence type="ECO:0000313" key="4">
    <source>
        <dbReference type="EMBL" id="GAA0567646.1"/>
    </source>
</evidence>
<dbReference type="InterPro" id="IPR033801">
    <property type="entry name" value="CBM6-CBM35-CBM36-like_1"/>
</dbReference>
<feature type="chain" id="PRO_5046686531" description="Pectate lyase superfamily protein domain-containing protein" evidence="1">
    <location>
        <begin position="22"/>
        <end position="576"/>
    </location>
</feature>
<dbReference type="CDD" id="cd14490">
    <property type="entry name" value="CBM6-CBM35-CBM36_like_1"/>
    <property type="match status" value="1"/>
</dbReference>
<sequence>MNRRELLISTAAFAAASPAFAAVRPTRPVGADTAWTTYQAEAMKTSGTVMGPAYSPFRVENEASNGTCVKLGSGQSVEFTVTTPANALVVRFSLPDAPDGSGTSDILTLKRNGEKIADIALSSRFAWVYGTYPFTNNPADGKPRHFYDEVRLKDVPFAKGDVVTLTKAGDAPYCILDLVDLEQVAPPLPRPADALSLADFGADGKGERDATEAVRALLAAAAKDKKIAYVPPGIYKLTGDIEIPSNVTLQGAGMWHTTFVGDEALYPQANRRLRFKLSGENSKLSDFALDGRLKYRNDSEQNDGIFGAHGRNCTVSRLWIEHTKVGLWFYVCRGIRVEGCRMRNLFADGINLCVDTSDCVVENCTTRNTGDDCFAIWPAPSDQGFTQESAAPGNNVIRRCTGELPSLAQGASIYGGANNRIEDCLFTDIASGCGILISTTFETSNEKIDNNFRGTTVVENCVLKRCGGYDHGWTWRAALQIALHRKSISGLRIRDVRIEDSLSDGFGVIVPPDIKDARTLTDTTLDHVAITGSGVAVPEARNVRIGTTASGRIDAKACRLGRIENGSTTFRIVNAA</sequence>
<dbReference type="InterPro" id="IPR006626">
    <property type="entry name" value="PbH1"/>
</dbReference>
<evidence type="ECO:0000259" key="3">
    <source>
        <dbReference type="Pfam" id="PF22816"/>
    </source>
</evidence>
<evidence type="ECO:0008006" key="6">
    <source>
        <dbReference type="Google" id="ProtNLM"/>
    </source>
</evidence>
<feature type="signal peptide" evidence="1">
    <location>
        <begin position="1"/>
        <end position="21"/>
    </location>
</feature>
<gene>
    <name evidence="4" type="ORF">GCM10008942_15280</name>
</gene>
<dbReference type="SUPFAM" id="SSF51126">
    <property type="entry name" value="Pectin lyase-like"/>
    <property type="match status" value="1"/>
</dbReference>
<proteinExistence type="predicted"/>
<accession>A0ABN1EIY2</accession>
<dbReference type="InterPro" id="IPR011050">
    <property type="entry name" value="Pectin_lyase_fold/virulence"/>
</dbReference>
<protein>
    <recommendedName>
        <fullName evidence="6">Pectate lyase superfamily protein domain-containing protein</fullName>
    </recommendedName>
</protein>
<dbReference type="InterPro" id="IPR055149">
    <property type="entry name" value="Agl_cat_D2"/>
</dbReference>
<organism evidence="4 5">
    <name type="scientific">Rhizomicrobium electricum</name>
    <dbReference type="NCBI Taxonomy" id="480070"/>
    <lineage>
        <taxon>Bacteria</taxon>
        <taxon>Pseudomonadati</taxon>
        <taxon>Pseudomonadota</taxon>
        <taxon>Alphaproteobacteria</taxon>
        <taxon>Micropepsales</taxon>
        <taxon>Micropepsaceae</taxon>
        <taxon>Rhizomicrobium</taxon>
    </lineage>
</organism>
<dbReference type="InterPro" id="IPR012334">
    <property type="entry name" value="Pectin_lyas_fold"/>
</dbReference>
<dbReference type="Proteomes" id="UP001499951">
    <property type="component" value="Unassembled WGS sequence"/>
</dbReference>
<keyword evidence="5" id="KW-1185">Reference proteome</keyword>
<dbReference type="SMART" id="SM00710">
    <property type="entry name" value="PbH1"/>
    <property type="match status" value="5"/>
</dbReference>
<feature type="domain" description="Alpha-1,3-glucanase catalytic" evidence="3">
    <location>
        <begin position="222"/>
        <end position="469"/>
    </location>
</feature>
<evidence type="ECO:0000313" key="5">
    <source>
        <dbReference type="Proteomes" id="UP001499951"/>
    </source>
</evidence>
<feature type="domain" description="CBM6/CBM35/CBM36-like 1" evidence="2">
    <location>
        <begin position="35"/>
        <end position="184"/>
    </location>
</feature>
<dbReference type="RefSeq" id="WP_166932870.1">
    <property type="nucleotide sequence ID" value="NZ_BAAADD010000003.1"/>
</dbReference>
<dbReference type="EMBL" id="BAAADD010000003">
    <property type="protein sequence ID" value="GAA0567646.1"/>
    <property type="molecule type" value="Genomic_DNA"/>
</dbReference>
<keyword evidence="1" id="KW-0732">Signal</keyword>
<dbReference type="Pfam" id="PF22815">
    <property type="entry name" value="CatAgl_D1"/>
    <property type="match status" value="1"/>
</dbReference>
<comment type="caution">
    <text evidence="4">The sequence shown here is derived from an EMBL/GenBank/DDBJ whole genome shotgun (WGS) entry which is preliminary data.</text>
</comment>
<evidence type="ECO:0000256" key="1">
    <source>
        <dbReference type="SAM" id="SignalP"/>
    </source>
</evidence>
<dbReference type="Gene3D" id="2.160.20.10">
    <property type="entry name" value="Single-stranded right-handed beta-helix, Pectin lyase-like"/>
    <property type="match status" value="1"/>
</dbReference>
<evidence type="ECO:0000259" key="2">
    <source>
        <dbReference type="Pfam" id="PF22815"/>
    </source>
</evidence>
<dbReference type="Pfam" id="PF22816">
    <property type="entry name" value="CatAgl_D2"/>
    <property type="match status" value="1"/>
</dbReference>
<name>A0ABN1EIY2_9PROT</name>
<reference evidence="4 5" key="1">
    <citation type="journal article" date="2019" name="Int. J. Syst. Evol. Microbiol.">
        <title>The Global Catalogue of Microorganisms (GCM) 10K type strain sequencing project: providing services to taxonomists for standard genome sequencing and annotation.</title>
        <authorList>
            <consortium name="The Broad Institute Genomics Platform"/>
            <consortium name="The Broad Institute Genome Sequencing Center for Infectious Disease"/>
            <person name="Wu L."/>
            <person name="Ma J."/>
        </authorList>
    </citation>
    <scope>NUCLEOTIDE SEQUENCE [LARGE SCALE GENOMIC DNA]</scope>
    <source>
        <strain evidence="4 5">JCM 15089</strain>
    </source>
</reference>